<dbReference type="SUPFAM" id="SSF55874">
    <property type="entry name" value="ATPase domain of HSP90 chaperone/DNA topoisomerase II/histidine kinase"/>
    <property type="match status" value="1"/>
</dbReference>
<dbReference type="Gene3D" id="1.10.287.130">
    <property type="match status" value="1"/>
</dbReference>
<dbReference type="Pfam" id="PF13426">
    <property type="entry name" value="PAS_9"/>
    <property type="match status" value="1"/>
</dbReference>
<dbReference type="eggNOG" id="COG2205">
    <property type="taxonomic scope" value="Bacteria"/>
</dbReference>
<dbReference type="SMART" id="SM00387">
    <property type="entry name" value="HATPase_c"/>
    <property type="match status" value="1"/>
</dbReference>
<dbReference type="CDD" id="cd00130">
    <property type="entry name" value="PAS"/>
    <property type="match status" value="1"/>
</dbReference>
<evidence type="ECO:0000256" key="16">
    <source>
        <dbReference type="SAM" id="MobiDB-lite"/>
    </source>
</evidence>
<dbReference type="Pfam" id="PF00512">
    <property type="entry name" value="HisKA"/>
    <property type="match status" value="1"/>
</dbReference>
<feature type="domain" description="PAS" evidence="19">
    <location>
        <begin position="219"/>
        <end position="257"/>
    </location>
</feature>
<dbReference type="InterPro" id="IPR003661">
    <property type="entry name" value="HisK_dim/P_dom"/>
</dbReference>
<evidence type="ECO:0000259" key="18">
    <source>
        <dbReference type="PROSITE" id="PS50110"/>
    </source>
</evidence>
<keyword evidence="6" id="KW-0808">Transferase</keyword>
<feature type="coiled-coil region" evidence="15">
    <location>
        <begin position="689"/>
        <end position="719"/>
    </location>
</feature>
<dbReference type="Pfam" id="PF01590">
    <property type="entry name" value="GAF"/>
    <property type="match status" value="2"/>
</dbReference>
<dbReference type="PROSITE" id="PS50113">
    <property type="entry name" value="PAC"/>
    <property type="match status" value="1"/>
</dbReference>
<dbReference type="CDD" id="cd16922">
    <property type="entry name" value="HATPase_EvgS-ArcB-TorS-like"/>
    <property type="match status" value="1"/>
</dbReference>
<dbReference type="FunFam" id="1.10.287.130:FF:000003">
    <property type="entry name" value="Histidine kinase"/>
    <property type="match status" value="1"/>
</dbReference>
<dbReference type="PRINTS" id="PR00344">
    <property type="entry name" value="BCTRLSENSOR"/>
</dbReference>
<evidence type="ECO:0000313" key="22">
    <source>
        <dbReference type="Proteomes" id="UP000010367"/>
    </source>
</evidence>
<dbReference type="InterPro" id="IPR000700">
    <property type="entry name" value="PAS-assoc_C"/>
</dbReference>
<dbReference type="InterPro" id="IPR003594">
    <property type="entry name" value="HATPase_dom"/>
</dbReference>
<evidence type="ECO:0000259" key="19">
    <source>
        <dbReference type="PROSITE" id="PS50112"/>
    </source>
</evidence>
<dbReference type="OrthoDB" id="5389090at2"/>
<evidence type="ECO:0000256" key="12">
    <source>
        <dbReference type="ARBA" id="ARBA00023012"/>
    </source>
</evidence>
<dbReference type="Gene3D" id="3.40.50.2300">
    <property type="match status" value="2"/>
</dbReference>
<dbReference type="Gene3D" id="3.30.450.20">
    <property type="entry name" value="PAS domain"/>
    <property type="match status" value="1"/>
</dbReference>
<comment type="catalytic activity">
    <reaction evidence="1">
        <text>ATP + protein L-histidine = ADP + protein N-phospho-L-histidine.</text>
        <dbReference type="EC" id="2.7.13.3"/>
    </reaction>
</comment>
<evidence type="ECO:0000313" key="21">
    <source>
        <dbReference type="EMBL" id="AFY85194.1"/>
    </source>
</evidence>
<dbReference type="STRING" id="56110.Oscil6304_5719"/>
<dbReference type="CDD" id="cd17546">
    <property type="entry name" value="REC_hyHK_CKI1_RcsC-like"/>
    <property type="match status" value="2"/>
</dbReference>
<dbReference type="eggNOG" id="COG0642">
    <property type="taxonomic scope" value="Bacteria"/>
</dbReference>
<evidence type="ECO:0000256" key="2">
    <source>
        <dbReference type="ARBA" id="ARBA00004651"/>
    </source>
</evidence>
<evidence type="ECO:0000256" key="7">
    <source>
        <dbReference type="ARBA" id="ARBA00022692"/>
    </source>
</evidence>
<dbReference type="PROSITE" id="PS50112">
    <property type="entry name" value="PAS"/>
    <property type="match status" value="1"/>
</dbReference>
<feature type="domain" description="PAC" evidence="20">
    <location>
        <begin position="301"/>
        <end position="353"/>
    </location>
</feature>
<keyword evidence="9" id="KW-0418">Kinase</keyword>
<dbReference type="eggNOG" id="COG4251">
    <property type="taxonomic scope" value="Bacteria"/>
</dbReference>
<protein>
    <recommendedName>
        <fullName evidence="3">histidine kinase</fullName>
        <ecNumber evidence="3">2.7.13.3</ecNumber>
    </recommendedName>
</protein>
<evidence type="ECO:0000256" key="13">
    <source>
        <dbReference type="ARBA" id="ARBA00023136"/>
    </source>
</evidence>
<keyword evidence="12" id="KW-0902">Two-component regulatory system</keyword>
<dbReference type="AlphaFoldDB" id="K9TT53"/>
<dbReference type="PATRIC" id="fig|56110.3.peg.7018"/>
<dbReference type="CDD" id="cd00082">
    <property type="entry name" value="HisKA"/>
    <property type="match status" value="1"/>
</dbReference>
<evidence type="ECO:0000256" key="1">
    <source>
        <dbReference type="ARBA" id="ARBA00000085"/>
    </source>
</evidence>
<evidence type="ECO:0000256" key="4">
    <source>
        <dbReference type="ARBA" id="ARBA00022475"/>
    </source>
</evidence>
<dbReference type="Pfam" id="PF13188">
    <property type="entry name" value="PAS_8"/>
    <property type="match status" value="1"/>
</dbReference>
<dbReference type="SUPFAM" id="SSF55781">
    <property type="entry name" value="GAF domain-like"/>
    <property type="match status" value="2"/>
</dbReference>
<dbReference type="InterPro" id="IPR001789">
    <property type="entry name" value="Sig_transdc_resp-reg_receiver"/>
</dbReference>
<evidence type="ECO:0000256" key="8">
    <source>
        <dbReference type="ARBA" id="ARBA00022741"/>
    </source>
</evidence>
<keyword evidence="10" id="KW-0067">ATP-binding</keyword>
<evidence type="ECO:0000256" key="15">
    <source>
        <dbReference type="SAM" id="Coils"/>
    </source>
</evidence>
<feature type="modified residue" description="4-aspartylphosphate" evidence="14">
    <location>
        <position position="1204"/>
    </location>
</feature>
<dbReference type="PANTHER" id="PTHR45339">
    <property type="entry name" value="HYBRID SIGNAL TRANSDUCTION HISTIDINE KINASE J"/>
    <property type="match status" value="1"/>
</dbReference>
<dbReference type="InParanoid" id="K9TT53"/>
<dbReference type="InterPro" id="IPR036890">
    <property type="entry name" value="HATPase_C_sf"/>
</dbReference>
<dbReference type="InterPro" id="IPR005467">
    <property type="entry name" value="His_kinase_dom"/>
</dbReference>
<organism evidence="21 22">
    <name type="scientific">Oscillatoria acuminata PCC 6304</name>
    <dbReference type="NCBI Taxonomy" id="56110"/>
    <lineage>
        <taxon>Bacteria</taxon>
        <taxon>Bacillati</taxon>
        <taxon>Cyanobacteriota</taxon>
        <taxon>Cyanophyceae</taxon>
        <taxon>Oscillatoriophycideae</taxon>
        <taxon>Oscillatoriales</taxon>
        <taxon>Oscillatoriaceae</taxon>
        <taxon>Oscillatoria</taxon>
    </lineage>
</organism>
<dbReference type="SMART" id="SM00086">
    <property type="entry name" value="PAC"/>
    <property type="match status" value="1"/>
</dbReference>
<feature type="domain" description="Histidine kinase" evidence="17">
    <location>
        <begin position="726"/>
        <end position="982"/>
    </location>
</feature>
<dbReference type="EC" id="2.7.13.3" evidence="3"/>
<keyword evidence="8" id="KW-0547">Nucleotide-binding</keyword>
<dbReference type="GO" id="GO:0000155">
    <property type="term" value="F:phosphorelay sensor kinase activity"/>
    <property type="evidence" value="ECO:0007669"/>
    <property type="project" value="InterPro"/>
</dbReference>
<evidence type="ECO:0000256" key="5">
    <source>
        <dbReference type="ARBA" id="ARBA00022553"/>
    </source>
</evidence>
<dbReference type="GO" id="GO:0005886">
    <property type="term" value="C:plasma membrane"/>
    <property type="evidence" value="ECO:0007669"/>
    <property type="project" value="UniProtKB-SubCell"/>
</dbReference>
<dbReference type="InterPro" id="IPR036097">
    <property type="entry name" value="HisK_dim/P_sf"/>
</dbReference>
<dbReference type="Gene3D" id="3.30.565.10">
    <property type="entry name" value="Histidine kinase-like ATPase, C-terminal domain"/>
    <property type="match status" value="1"/>
</dbReference>
<evidence type="ECO:0000256" key="9">
    <source>
        <dbReference type="ARBA" id="ARBA00022777"/>
    </source>
</evidence>
<keyword evidence="5 14" id="KW-0597">Phosphoprotein</keyword>
<dbReference type="SMART" id="SM00388">
    <property type="entry name" value="HisKA"/>
    <property type="match status" value="1"/>
</dbReference>
<dbReference type="SMART" id="SM00065">
    <property type="entry name" value="GAF"/>
    <property type="match status" value="2"/>
</dbReference>
<keyword evidence="11" id="KW-1133">Transmembrane helix</keyword>
<dbReference type="HOGENOM" id="CLU_263409_0_0_3"/>
<dbReference type="NCBIfam" id="TIGR00229">
    <property type="entry name" value="sensory_box"/>
    <property type="match status" value="1"/>
</dbReference>
<keyword evidence="13" id="KW-0472">Membrane</keyword>
<reference evidence="21 22" key="1">
    <citation type="submission" date="2012-06" db="EMBL/GenBank/DDBJ databases">
        <title>Finished chromosome of genome of Oscillatoria acuminata PCC 6304.</title>
        <authorList>
            <consortium name="US DOE Joint Genome Institute"/>
            <person name="Gugger M."/>
            <person name="Coursin T."/>
            <person name="Rippka R."/>
            <person name="Tandeau De Marsac N."/>
            <person name="Huntemann M."/>
            <person name="Wei C.-L."/>
            <person name="Han J."/>
            <person name="Detter J.C."/>
            <person name="Han C."/>
            <person name="Tapia R."/>
            <person name="Davenport K."/>
            <person name="Daligault H."/>
            <person name="Erkkila T."/>
            <person name="Gu W."/>
            <person name="Munk A.C.C."/>
            <person name="Teshima H."/>
            <person name="Xu Y."/>
            <person name="Chain P."/>
            <person name="Chen A."/>
            <person name="Krypides N."/>
            <person name="Mavromatis K."/>
            <person name="Markowitz V."/>
            <person name="Szeto E."/>
            <person name="Ivanova N."/>
            <person name="Mikhailova N."/>
            <person name="Ovchinnikova G."/>
            <person name="Pagani I."/>
            <person name="Pati A."/>
            <person name="Goodwin L."/>
            <person name="Peters L."/>
            <person name="Pitluck S."/>
            <person name="Woyke T."/>
            <person name="Kerfeld C."/>
        </authorList>
    </citation>
    <scope>NUCLEOTIDE SEQUENCE [LARGE SCALE GENOMIC DNA]</scope>
    <source>
        <strain evidence="21 22">PCC 6304</strain>
    </source>
</reference>
<dbReference type="KEGG" id="oac:Oscil6304_5719"/>
<feature type="region of interest" description="Disordered" evidence="16">
    <location>
        <begin position="877"/>
        <end position="901"/>
    </location>
</feature>
<dbReference type="Proteomes" id="UP000010367">
    <property type="component" value="Chromosome"/>
</dbReference>
<dbReference type="InterPro" id="IPR035965">
    <property type="entry name" value="PAS-like_dom_sf"/>
</dbReference>
<keyword evidence="7" id="KW-0812">Transmembrane</keyword>
<proteinExistence type="predicted"/>
<dbReference type="InterPro" id="IPR001610">
    <property type="entry name" value="PAC"/>
</dbReference>
<feature type="domain" description="Response regulatory" evidence="18">
    <location>
        <begin position="1155"/>
        <end position="1275"/>
    </location>
</feature>
<dbReference type="SUPFAM" id="SSF47384">
    <property type="entry name" value="Homodimeric domain of signal transducing histidine kinase"/>
    <property type="match status" value="1"/>
</dbReference>
<dbReference type="InterPro" id="IPR004358">
    <property type="entry name" value="Sig_transdc_His_kin-like_C"/>
</dbReference>
<dbReference type="Pfam" id="PF02518">
    <property type="entry name" value="HATPase_c"/>
    <property type="match status" value="1"/>
</dbReference>
<dbReference type="InterPro" id="IPR011006">
    <property type="entry name" value="CheY-like_superfamily"/>
</dbReference>
<dbReference type="EMBL" id="CP003607">
    <property type="protein sequence ID" value="AFY85194.1"/>
    <property type="molecule type" value="Genomic_DNA"/>
</dbReference>
<comment type="subcellular location">
    <subcellularLocation>
        <location evidence="2">Cell membrane</location>
        <topology evidence="2">Multi-pass membrane protein</topology>
    </subcellularLocation>
</comment>
<dbReference type="SMART" id="SM00448">
    <property type="entry name" value="REC"/>
    <property type="match status" value="2"/>
</dbReference>
<evidence type="ECO:0000256" key="6">
    <source>
        <dbReference type="ARBA" id="ARBA00022679"/>
    </source>
</evidence>
<dbReference type="GO" id="GO:0005524">
    <property type="term" value="F:ATP binding"/>
    <property type="evidence" value="ECO:0007669"/>
    <property type="project" value="UniProtKB-KW"/>
</dbReference>
<keyword evidence="15" id="KW-0175">Coiled coil</keyword>
<evidence type="ECO:0000256" key="10">
    <source>
        <dbReference type="ARBA" id="ARBA00022840"/>
    </source>
</evidence>
<sequence>MCEINKTVVTPSKLSSCLSLLRSPIWVFDLEQLQLWWANPAALQLWGAASLEELRQRDFREILGATRPRLKGYSKRLKSGETAIEQWTFYPQGEAVQIPCLCSGMEVDQGRLALLVEGVSPEIVHHRTGVNFPIPGKALPEKTDVGPQAVVVRQIIDPLTGKTLALIQDNDCPDTGGDRPPSSPPTEVVNLPATGFPNRDQQQSAQDSLEETITLQQAILDSANYSIISTGIDGIIYTFNATAERWLGYTAEEMVGKMTPAILHDPMEVVQRAQELSEELGVEIAPGFDVFTAKIQGGKPDEYEWSYIRKDGSRFPVLLSISALRDRTGEITGFLGIASDMSDRKAVAAQQRETEAALRSLIEVQAAVDLSLQERFERMLVMGSERFNLELGMLGRVEGDRIEVLAACYPPTRLFKLFPGDALNLSQTYDASTLSEQGTLCIESAAQSEVWRTHKAYQVRKLHAYIGTPIFVASEVYGTLSFASQTPRDTAFKDSDRQLVTLMAQWIGGEIERDMAQNAFRAEYQRTVLLGQITREIRQSLDSQQILQTATALMGRGFHLNRCVILSYTPDGSTVDTVAEYVEPGYPSLMGFQIPVEGNPYIQKVFALDRAVASDDVNTEPLLREALPLCQQVQIKSMLAVRTSYQGEPNGTIGLHQCDRFRHWEPQEIELLEAVAVQLGIALAQSQLLERERAARSQLAEQNQSLKQARESAEVANRAKSEFLATMSHEIRTPMNAVIGMTGLLLDMNLTEEQRDYIDTIRTSGDALLTIINDILDFSKIESGKLELENHPFNLQTCIEEALDLFAPKAAEKGLELLYQIEVRTPQKIISDVTRLRQILVNLIGNSVKFTHTGEIVVSVNATRLTSPTSQAKLATPLVSADPGNGDKPSGLQPRSPDQSPPVAYEFQFSIRDTGIGIPSHRRDRLFLPFSQVDASTTRQFGGTGLGLAICKRLSELMGGRMWIESEEGVGSTFYFTLIALSNPKANHSPDYHQSDRSLLKGKKLLIVDDNATNRQILLKQTQNWGMFPHQAASGSEALDLLEVSNHFDLAILDMQMPEMDGLTLAARIQSQPQWQSLPLVMFTSMGKPESLEVDGISIKFAAFINKPIKQSQLYNTLIQILDETPPSSPVKYEPLPQSKKSLINADMAKQIPLRILLAEDNIVNQKVALRILDRMGYRADVANNGLEVLEALQRLSYDVILMDVQMPEMDGLEATRQICKKYGEGLQLNKPKIIAMTANAMQGDREICLAAGMDDYITKPIRLEELIKVLSVVKIE</sequence>
<dbReference type="Gene3D" id="3.30.450.40">
    <property type="match status" value="2"/>
</dbReference>
<evidence type="ECO:0000256" key="14">
    <source>
        <dbReference type="PROSITE-ProRule" id="PRU00169"/>
    </source>
</evidence>
<dbReference type="SMART" id="SM00091">
    <property type="entry name" value="PAS"/>
    <property type="match status" value="2"/>
</dbReference>
<gene>
    <name evidence="21" type="ORF">Oscil6304_5719</name>
</gene>
<dbReference type="PANTHER" id="PTHR45339:SF1">
    <property type="entry name" value="HYBRID SIGNAL TRANSDUCTION HISTIDINE KINASE J"/>
    <property type="match status" value="1"/>
</dbReference>
<name>K9TT53_9CYAN</name>
<dbReference type="Pfam" id="PF00072">
    <property type="entry name" value="Response_reg"/>
    <property type="match status" value="2"/>
</dbReference>
<feature type="domain" description="Response regulatory" evidence="18">
    <location>
        <begin position="1004"/>
        <end position="1122"/>
    </location>
</feature>
<dbReference type="InterPro" id="IPR029016">
    <property type="entry name" value="GAF-like_dom_sf"/>
</dbReference>
<dbReference type="InterPro" id="IPR003018">
    <property type="entry name" value="GAF"/>
</dbReference>
<evidence type="ECO:0000256" key="3">
    <source>
        <dbReference type="ARBA" id="ARBA00012438"/>
    </source>
</evidence>
<keyword evidence="4" id="KW-1003">Cell membrane</keyword>
<evidence type="ECO:0000256" key="11">
    <source>
        <dbReference type="ARBA" id="ARBA00022989"/>
    </source>
</evidence>
<dbReference type="PROSITE" id="PS50109">
    <property type="entry name" value="HIS_KIN"/>
    <property type="match status" value="1"/>
</dbReference>
<dbReference type="SUPFAM" id="SSF52172">
    <property type="entry name" value="CheY-like"/>
    <property type="match status" value="2"/>
</dbReference>
<dbReference type="PROSITE" id="PS50110">
    <property type="entry name" value="RESPONSE_REGULATORY"/>
    <property type="match status" value="2"/>
</dbReference>
<keyword evidence="22" id="KW-1185">Reference proteome</keyword>
<evidence type="ECO:0000259" key="17">
    <source>
        <dbReference type="PROSITE" id="PS50109"/>
    </source>
</evidence>
<accession>K9TT53</accession>
<dbReference type="InterPro" id="IPR000014">
    <property type="entry name" value="PAS"/>
</dbReference>
<dbReference type="SUPFAM" id="SSF55785">
    <property type="entry name" value="PYP-like sensor domain (PAS domain)"/>
    <property type="match status" value="2"/>
</dbReference>
<evidence type="ECO:0000259" key="20">
    <source>
        <dbReference type="PROSITE" id="PS50113"/>
    </source>
</evidence>
<feature type="modified residue" description="4-aspartylphosphate" evidence="14">
    <location>
        <position position="1054"/>
    </location>
</feature>